<proteinExistence type="predicted"/>
<dbReference type="SMART" id="SM01162">
    <property type="entry name" value="DUF1771"/>
    <property type="match status" value="1"/>
</dbReference>
<comment type="caution">
    <text evidence="4">The sequence shown here is derived from an EMBL/GenBank/DDBJ whole genome shotgun (WGS) entry which is preliminary data.</text>
</comment>
<evidence type="ECO:0000259" key="3">
    <source>
        <dbReference type="PROSITE" id="PS51140"/>
    </source>
</evidence>
<feature type="region of interest" description="Disordered" evidence="1">
    <location>
        <begin position="219"/>
        <end position="255"/>
    </location>
</feature>
<dbReference type="Proteomes" id="UP000193922">
    <property type="component" value="Unassembled WGS sequence"/>
</dbReference>
<protein>
    <recommendedName>
        <fullName evidence="6">Smr domain-containing protein</fullName>
    </recommendedName>
</protein>
<dbReference type="CDD" id="cd14279">
    <property type="entry name" value="CUE"/>
    <property type="match status" value="2"/>
</dbReference>
<evidence type="ECO:0000259" key="2">
    <source>
        <dbReference type="PROSITE" id="PS50828"/>
    </source>
</evidence>
<gene>
    <name evidence="4" type="ORF">DL89DRAFT_267873</name>
</gene>
<dbReference type="InterPro" id="IPR013899">
    <property type="entry name" value="DUF1771"/>
</dbReference>
<dbReference type="Gene3D" id="3.30.1370.110">
    <property type="match status" value="1"/>
</dbReference>
<dbReference type="AlphaFoldDB" id="A0A1Y1W845"/>
<dbReference type="PROSITE" id="PS50828">
    <property type="entry name" value="SMR"/>
    <property type="match status" value="1"/>
</dbReference>
<evidence type="ECO:0000256" key="1">
    <source>
        <dbReference type="SAM" id="MobiDB-lite"/>
    </source>
</evidence>
<dbReference type="SMART" id="SM00463">
    <property type="entry name" value="SMR"/>
    <property type="match status" value="1"/>
</dbReference>
<dbReference type="RefSeq" id="XP_040743385.1">
    <property type="nucleotide sequence ID" value="XM_040887697.1"/>
</dbReference>
<sequence length="607" mass="66170">MTPPAITEQSLLAEFGKLVDCDLIRAIWSEQRNDPAKCRNIVIMLSGTDPPAGEAVSHQDSLDSYSSSDMGLTSSELSSVPFSLTVTESETWSVDMQNSGPQSTATASTCAPSIDAITSADTLLEFLQACFPECSMDYLRTKANEVYQTDSSDFRADPVEAIDIISNALYNDLESVENLQYQHAAQGKGSEVSRGKQAGVADLTSTALEDIESKYTVAGAESKKKKKKQSKNRESHAKTKSQFARAAYQTAQGPSNAWSEINEELRSLSNIFPNLAVGTVRTTYHECGADIDATVGKLAEIAEKVSARKKPTGRPIQGARNSAPAPTTPQHDPSMTAEFISQLRQMFPDHDDEVLRNAAAEAIDIDDAVTKVLKAVEDQSAAATNGKKKSKKWRRADDLANHRLTAAGSGSSSVNAHDPLARVPMAALSGEAREWIADHHVDSAYCRRKAQVQLDKRNELYRKAAAAYTQRTKAGSHSATALYYSIEGHKCDARARIWNMRAAQATVAAMKHTDRNTIDLHGLTRPEAVALVQEEVTLWHLQNQSTDVASRKSHPLHIITGLGTHSTDGMPRIHPSIVKVLRNEGWWFEEGNGFINVIGVREGNVLV</sequence>
<dbReference type="InterPro" id="IPR002625">
    <property type="entry name" value="Smr_dom"/>
</dbReference>
<dbReference type="STRING" id="61395.A0A1Y1W845"/>
<dbReference type="OrthoDB" id="4080456at2759"/>
<dbReference type="GeneID" id="63804345"/>
<name>A0A1Y1W845_9FUNG</name>
<organism evidence="4 5">
    <name type="scientific">Linderina pennispora</name>
    <dbReference type="NCBI Taxonomy" id="61395"/>
    <lineage>
        <taxon>Eukaryota</taxon>
        <taxon>Fungi</taxon>
        <taxon>Fungi incertae sedis</taxon>
        <taxon>Zoopagomycota</taxon>
        <taxon>Kickxellomycotina</taxon>
        <taxon>Kickxellomycetes</taxon>
        <taxon>Kickxellales</taxon>
        <taxon>Kickxellaceae</taxon>
        <taxon>Linderina</taxon>
    </lineage>
</organism>
<feature type="domain" description="CUE" evidence="3">
    <location>
        <begin position="335"/>
        <end position="377"/>
    </location>
</feature>
<accession>A0A1Y1W845</accession>
<dbReference type="InterPro" id="IPR036063">
    <property type="entry name" value="Smr_dom_sf"/>
</dbReference>
<dbReference type="PROSITE" id="PS51140">
    <property type="entry name" value="CUE"/>
    <property type="match status" value="2"/>
</dbReference>
<reference evidence="4 5" key="1">
    <citation type="submission" date="2016-07" db="EMBL/GenBank/DDBJ databases">
        <title>Pervasive Adenine N6-methylation of Active Genes in Fungi.</title>
        <authorList>
            <consortium name="DOE Joint Genome Institute"/>
            <person name="Mondo S.J."/>
            <person name="Dannebaum R.O."/>
            <person name="Kuo R.C."/>
            <person name="Labutti K."/>
            <person name="Haridas S."/>
            <person name="Kuo A."/>
            <person name="Salamov A."/>
            <person name="Ahrendt S.R."/>
            <person name="Lipzen A."/>
            <person name="Sullivan W."/>
            <person name="Andreopoulos W.B."/>
            <person name="Clum A."/>
            <person name="Lindquist E."/>
            <person name="Daum C."/>
            <person name="Ramamoorthy G.K."/>
            <person name="Gryganskyi A."/>
            <person name="Culley D."/>
            <person name="Magnuson J.K."/>
            <person name="James T.Y."/>
            <person name="O'Malley M.A."/>
            <person name="Stajich J.E."/>
            <person name="Spatafora J.W."/>
            <person name="Visel A."/>
            <person name="Grigoriev I.V."/>
        </authorList>
    </citation>
    <scope>NUCLEOTIDE SEQUENCE [LARGE SCALE GENOMIC DNA]</scope>
    <source>
        <strain evidence="4 5">ATCC 12442</strain>
    </source>
</reference>
<feature type="domain" description="CUE" evidence="3">
    <location>
        <begin position="260"/>
        <end position="303"/>
    </location>
</feature>
<feature type="compositionally biased region" description="Polar residues" evidence="1">
    <location>
        <begin position="324"/>
        <end position="333"/>
    </location>
</feature>
<dbReference type="GO" id="GO:0005634">
    <property type="term" value="C:nucleus"/>
    <property type="evidence" value="ECO:0007669"/>
    <property type="project" value="TreeGrafter"/>
</dbReference>
<evidence type="ECO:0000313" key="4">
    <source>
        <dbReference type="EMBL" id="ORX69697.1"/>
    </source>
</evidence>
<dbReference type="PANTHER" id="PTHR46535:SF1">
    <property type="entry name" value="NEDD4-BINDING PROTEIN 2"/>
    <property type="match status" value="1"/>
</dbReference>
<evidence type="ECO:0000313" key="5">
    <source>
        <dbReference type="Proteomes" id="UP000193922"/>
    </source>
</evidence>
<dbReference type="InterPro" id="IPR003892">
    <property type="entry name" value="CUE"/>
</dbReference>
<dbReference type="EMBL" id="MCFD01000007">
    <property type="protein sequence ID" value="ORX69697.1"/>
    <property type="molecule type" value="Genomic_DNA"/>
</dbReference>
<dbReference type="GO" id="GO:0004519">
    <property type="term" value="F:endonuclease activity"/>
    <property type="evidence" value="ECO:0007669"/>
    <property type="project" value="TreeGrafter"/>
</dbReference>
<feature type="domain" description="Smr" evidence="2">
    <location>
        <begin position="518"/>
        <end position="601"/>
    </location>
</feature>
<keyword evidence="5" id="KW-1185">Reference proteome</keyword>
<feature type="region of interest" description="Disordered" evidence="1">
    <location>
        <begin position="307"/>
        <end position="334"/>
    </location>
</feature>
<dbReference type="GO" id="GO:0043130">
    <property type="term" value="F:ubiquitin binding"/>
    <property type="evidence" value="ECO:0007669"/>
    <property type="project" value="InterPro"/>
</dbReference>
<dbReference type="PANTHER" id="PTHR46535">
    <property type="entry name" value="NEDD4-BINDING PROTEIN 2"/>
    <property type="match status" value="1"/>
</dbReference>
<dbReference type="SUPFAM" id="SSF160443">
    <property type="entry name" value="SMR domain-like"/>
    <property type="match status" value="1"/>
</dbReference>
<evidence type="ECO:0008006" key="6">
    <source>
        <dbReference type="Google" id="ProtNLM"/>
    </source>
</evidence>
<dbReference type="InterPro" id="IPR052772">
    <property type="entry name" value="Endo/PolyKinase_Domain-Protein"/>
</dbReference>